<gene>
    <name evidence="1" type="ORF">L227DRAFT_128255</name>
</gene>
<accession>A0A5C2SSE7</accession>
<reference evidence="1" key="1">
    <citation type="journal article" date="2018" name="Genome Biol. Evol.">
        <title>Genomics and development of Lentinus tigrinus, a white-rot wood-decaying mushroom with dimorphic fruiting bodies.</title>
        <authorList>
            <person name="Wu B."/>
            <person name="Xu Z."/>
            <person name="Knudson A."/>
            <person name="Carlson A."/>
            <person name="Chen N."/>
            <person name="Kovaka S."/>
            <person name="LaButti K."/>
            <person name="Lipzen A."/>
            <person name="Pennachio C."/>
            <person name="Riley R."/>
            <person name="Schakwitz W."/>
            <person name="Umezawa K."/>
            <person name="Ohm R.A."/>
            <person name="Grigoriev I.V."/>
            <person name="Nagy L.G."/>
            <person name="Gibbons J."/>
            <person name="Hibbett D."/>
        </authorList>
    </citation>
    <scope>NUCLEOTIDE SEQUENCE [LARGE SCALE GENOMIC DNA]</scope>
    <source>
        <strain evidence="1">ALCF2SS1-6</strain>
    </source>
</reference>
<dbReference type="AlphaFoldDB" id="A0A5C2SSE7"/>
<name>A0A5C2SSE7_9APHY</name>
<evidence type="ECO:0000313" key="1">
    <source>
        <dbReference type="EMBL" id="RPD65989.1"/>
    </source>
</evidence>
<proteinExistence type="predicted"/>
<keyword evidence="2" id="KW-1185">Reference proteome</keyword>
<dbReference type="EMBL" id="ML122251">
    <property type="protein sequence ID" value="RPD65989.1"/>
    <property type="molecule type" value="Genomic_DNA"/>
</dbReference>
<dbReference type="Proteomes" id="UP000313359">
    <property type="component" value="Unassembled WGS sequence"/>
</dbReference>
<organism evidence="1 2">
    <name type="scientific">Lentinus tigrinus ALCF2SS1-6</name>
    <dbReference type="NCBI Taxonomy" id="1328759"/>
    <lineage>
        <taxon>Eukaryota</taxon>
        <taxon>Fungi</taxon>
        <taxon>Dikarya</taxon>
        <taxon>Basidiomycota</taxon>
        <taxon>Agaricomycotina</taxon>
        <taxon>Agaricomycetes</taxon>
        <taxon>Polyporales</taxon>
        <taxon>Polyporaceae</taxon>
        <taxon>Lentinus</taxon>
    </lineage>
</organism>
<sequence>MFKLPLGHICNVAIARRAHQGYLPSATDEMTSLAAACCCCLAQSPSPSRRQSLSAGDLIEHVAWAPRGVVESEDGDRLSLSYSALSSESAAGSTSVFYHPSLSIAKRRAQHSSRRCLKPSDPIAAEWTCQGFAVTNFSLSSPTSHVLSTTL</sequence>
<protein>
    <submittedName>
        <fullName evidence="1">Uncharacterized protein</fullName>
    </submittedName>
</protein>
<evidence type="ECO:0000313" key="2">
    <source>
        <dbReference type="Proteomes" id="UP000313359"/>
    </source>
</evidence>